<dbReference type="AlphaFoldDB" id="V8C734"/>
<proteinExistence type="predicted"/>
<dbReference type="Gene3D" id="3.40.50.300">
    <property type="entry name" value="P-loop containing nucleotide triphosphate hydrolases"/>
    <property type="match status" value="1"/>
</dbReference>
<organism evidence="2 3">
    <name type="scientific">Helicobacter macacae MIT 99-5501</name>
    <dbReference type="NCBI Taxonomy" id="1357400"/>
    <lineage>
        <taxon>Bacteria</taxon>
        <taxon>Pseudomonadati</taxon>
        <taxon>Campylobacterota</taxon>
        <taxon>Epsilonproteobacteria</taxon>
        <taxon>Campylobacterales</taxon>
        <taxon>Helicobacteraceae</taxon>
        <taxon>Helicobacter</taxon>
    </lineage>
</organism>
<dbReference type="HOGENOM" id="CLU_447378_0_0_7"/>
<dbReference type="InterPro" id="IPR045063">
    <property type="entry name" value="Dynamin_N"/>
</dbReference>
<dbReference type="InterPro" id="IPR051943">
    <property type="entry name" value="TRAFAC_Dynamin-like_GTPase"/>
</dbReference>
<dbReference type="OrthoDB" id="1100581at2"/>
<dbReference type="Pfam" id="PF00350">
    <property type="entry name" value="Dynamin_N"/>
    <property type="match status" value="1"/>
</dbReference>
<dbReference type="RefSeq" id="WP_023928442.1">
    <property type="nucleotide sequence ID" value="NZ_KI669455.1"/>
</dbReference>
<gene>
    <name evidence="2" type="ORF">HMPREF2086_01676</name>
</gene>
<comment type="caution">
    <text evidence="2">The sequence shown here is derived from an EMBL/GenBank/DDBJ whole genome shotgun (WGS) entry which is preliminary data.</text>
</comment>
<dbReference type="SUPFAM" id="SSF52540">
    <property type="entry name" value="P-loop containing nucleoside triphosphate hydrolases"/>
    <property type="match status" value="1"/>
</dbReference>
<dbReference type="PANTHER" id="PTHR43681:SF1">
    <property type="entry name" value="SARCALUMENIN"/>
    <property type="match status" value="1"/>
</dbReference>
<protein>
    <recommendedName>
        <fullName evidence="1">Dynamin N-terminal domain-containing protein</fullName>
    </recommendedName>
</protein>
<dbReference type="Proteomes" id="UP000018731">
    <property type="component" value="Unassembled WGS sequence"/>
</dbReference>
<accession>V8C734</accession>
<dbReference type="PANTHER" id="PTHR43681">
    <property type="entry name" value="TRANSMEMBRANE GTPASE FZO"/>
    <property type="match status" value="1"/>
</dbReference>
<dbReference type="CDD" id="cd09912">
    <property type="entry name" value="DLP_2"/>
    <property type="match status" value="1"/>
</dbReference>
<evidence type="ECO:0000313" key="2">
    <source>
        <dbReference type="EMBL" id="ETD22877.1"/>
    </source>
</evidence>
<evidence type="ECO:0000259" key="1">
    <source>
        <dbReference type="Pfam" id="PF00350"/>
    </source>
</evidence>
<name>V8C734_9HELI</name>
<dbReference type="STRING" id="1357400.HMPREF2086_01676"/>
<dbReference type="PATRIC" id="fig|1357400.3.peg.2255"/>
<reference evidence="2 3" key="1">
    <citation type="journal article" date="2014" name="Genome Announc.">
        <title>Draft genome sequences of six enterohepatic helicobacter species isolated from humans and one from rhesus macaques.</title>
        <authorList>
            <person name="Shen Z."/>
            <person name="Sheh A."/>
            <person name="Young S.K."/>
            <person name="Abouelliel A."/>
            <person name="Ward D.V."/>
            <person name="Earl A.M."/>
            <person name="Fox J.G."/>
        </authorList>
    </citation>
    <scope>NUCLEOTIDE SEQUENCE [LARGE SCALE GENOMIC DNA]</scope>
    <source>
        <strain evidence="2 3">MIT 99-5501</strain>
    </source>
</reference>
<dbReference type="InterPro" id="IPR027417">
    <property type="entry name" value="P-loop_NTPase"/>
</dbReference>
<evidence type="ECO:0000313" key="3">
    <source>
        <dbReference type="Proteomes" id="UP000018731"/>
    </source>
</evidence>
<feature type="domain" description="Dynamin N-terminal" evidence="1">
    <location>
        <begin position="80"/>
        <end position="278"/>
    </location>
</feature>
<sequence>MSEIQSQNALDSLLESFIQECLKANANNPLQQAINNTRYALNQSRFLSGASTQKDCAQEKVLQNLELETRSKEQISHLKIAIVGQFSSGKSSFINALLGGEILPSGVTPVTAKVCEISYGENLGTAISQNNPQDTNHLQNASQNILQNLSQNPPKNSSQNLPKNLLQNLLIEVHYKDSSIKLKPLAYLHQVDSIENATISHFKLQAPIELLKNITFLDTPGFNSQNQIDTDTTNAILREVDGIIWLSLIDNVGKQSEKDILQEHLKQYSAKSLCILNQKDRLKDSQEISTSLAYANSAFSGFFAEIIPISAKQALDSYKSDSSKNSPNGSPKNALWESSNIQAVLDFIQKELRTKSTQIKTKKILRSLKSLLISEAFRVHKSLRLRLSLAQSLKTKAAFVRFNANQSGLSMKFDTLFPQLNAKLDSLAQYIFNAQESRQIPYHTTRKNALGLKKSTTQEKTITMLPKDTLKSELTKSENTYLRDLRKIGFMISDFGQDFREFLITQEREFIAMLEEWKSRLCAYEDIYQNLGQNVVQNLSSNALGSTNPTNANSANSTLSTSYAESAKSINSLLDSFVREYALLQERALSRLEVELASLKNILILEYQNTIEFTLESLDNKMTYALKKHLENPSEFEPFHLSLENVRECLNQGLHFLAFQDKLLLTNALYKTTLFSLSEAINDFYEQKEVILQAQIQSLKESKLLLLSQAKSLKNID</sequence>
<dbReference type="EMBL" id="AZJI01000007">
    <property type="protein sequence ID" value="ETD22877.1"/>
    <property type="molecule type" value="Genomic_DNA"/>
</dbReference>
<dbReference type="eggNOG" id="COG0699">
    <property type="taxonomic scope" value="Bacteria"/>
</dbReference>
<keyword evidence="3" id="KW-1185">Reference proteome</keyword>